<dbReference type="GO" id="GO:0009236">
    <property type="term" value="P:cobalamin biosynthetic process"/>
    <property type="evidence" value="ECO:0007669"/>
    <property type="project" value="InterPro"/>
</dbReference>
<evidence type="ECO:0000313" key="3">
    <source>
        <dbReference type="Proteomes" id="UP000182661"/>
    </source>
</evidence>
<accession>A0A657LU29</accession>
<feature type="domain" description="CobE/GbiG C-terminal" evidence="1">
    <location>
        <begin position="15"/>
        <end position="133"/>
    </location>
</feature>
<dbReference type="InterPro" id="IPR002750">
    <property type="entry name" value="CobE/GbiG_C"/>
</dbReference>
<name>A0A657LU29_9HYPH</name>
<proteinExistence type="predicted"/>
<keyword evidence="3" id="KW-1185">Reference proteome</keyword>
<dbReference type="AlphaFoldDB" id="A0A657LU29"/>
<comment type="caution">
    <text evidence="2">The sequence shown here is derived from an EMBL/GenBank/DDBJ whole genome shotgun (WGS) entry which is preliminary data.</text>
</comment>
<dbReference type="PANTHER" id="PTHR37477:SF1">
    <property type="entry name" value="COBALT-PRECORRIN-5A HYDROLASE"/>
    <property type="match status" value="1"/>
</dbReference>
<dbReference type="Proteomes" id="UP000182661">
    <property type="component" value="Unassembled WGS sequence"/>
</dbReference>
<evidence type="ECO:0000313" key="2">
    <source>
        <dbReference type="EMBL" id="OJF98366.1"/>
    </source>
</evidence>
<protein>
    <recommendedName>
        <fullName evidence="1">CobE/GbiG C-terminal domain-containing protein</fullName>
    </recommendedName>
</protein>
<reference evidence="2 3" key="1">
    <citation type="submission" date="2016-02" db="EMBL/GenBank/DDBJ databases">
        <title>Genome sequencing of a beta-galactosidase producing bacteria Rhizobium sp. 59.</title>
        <authorList>
            <person name="Wang D."/>
            <person name="Kot W."/>
            <person name="Qin Y."/>
            <person name="Hansen L."/>
            <person name="Naqvi K."/>
            <person name="Rensing C."/>
        </authorList>
    </citation>
    <scope>NUCLEOTIDE SEQUENCE [LARGE SCALE GENOMIC DNA]</scope>
    <source>
        <strain evidence="2 3">59</strain>
    </source>
</reference>
<gene>
    <name evidence="2" type="ORF">AX760_14435</name>
</gene>
<dbReference type="InterPro" id="IPR052553">
    <property type="entry name" value="CbiG_hydrolase"/>
</dbReference>
<dbReference type="Pfam" id="PF01890">
    <property type="entry name" value="CbiG_C"/>
    <property type="match status" value="1"/>
</dbReference>
<dbReference type="PANTHER" id="PTHR37477">
    <property type="entry name" value="COBALT-PRECORRIN-5A HYDROLASE"/>
    <property type="match status" value="1"/>
</dbReference>
<dbReference type="InterPro" id="IPR036518">
    <property type="entry name" value="CobE/GbiG_C_sf"/>
</dbReference>
<dbReference type="SUPFAM" id="SSF159664">
    <property type="entry name" value="CobE/GbiG C-terminal domain-like"/>
    <property type="match status" value="1"/>
</dbReference>
<sequence>MQVATIDRPGSARFVLGLGCARGTPADEIIALAENVLALAGAQRSDLTCIASLESRRGEPAIQAAALHFAVPSRFFHASILEAETPRLHTPSERIFALTGCHGVAEASALACAGAMAELVVPKIRSAHATAAVVRLELVDCEMSA</sequence>
<dbReference type="RefSeq" id="WP_071832604.1">
    <property type="nucleotide sequence ID" value="NZ_LSRP01000076.1"/>
</dbReference>
<organism evidence="2 3">
    <name type="scientific">Pararhizobium antarcticum</name>
    <dbReference type="NCBI Taxonomy" id="1798805"/>
    <lineage>
        <taxon>Bacteria</taxon>
        <taxon>Pseudomonadati</taxon>
        <taxon>Pseudomonadota</taxon>
        <taxon>Alphaproteobacteria</taxon>
        <taxon>Hyphomicrobiales</taxon>
        <taxon>Rhizobiaceae</taxon>
        <taxon>Rhizobium/Agrobacterium group</taxon>
        <taxon>Pararhizobium</taxon>
    </lineage>
</organism>
<dbReference type="Gene3D" id="3.30.420.180">
    <property type="entry name" value="CobE/GbiG C-terminal domain"/>
    <property type="match status" value="1"/>
</dbReference>
<dbReference type="EMBL" id="LSRP01000076">
    <property type="protein sequence ID" value="OJF98366.1"/>
    <property type="molecule type" value="Genomic_DNA"/>
</dbReference>
<evidence type="ECO:0000259" key="1">
    <source>
        <dbReference type="Pfam" id="PF01890"/>
    </source>
</evidence>